<dbReference type="InterPro" id="IPR001387">
    <property type="entry name" value="Cro/C1-type_HTH"/>
</dbReference>
<accession>A0A6G9H738</accession>
<sequence>MSGYELGEFLRARRARLTPEDVGLPRSGSRRVAGLRREEVAVLAGVSADYYARLEQGRERSPSGPVVDALARALRLDTDGRGHAYRLAGLVPRPAEAPDTPGEVDPALLRLMDTFPTAVAYVVDHRLDVLASNALADALLSPLADRRHMVRSLFRDPAARELFAEWDTVARDTVEALRLGAGRHRSDPGIAAVVGELLVASEEFATLWGDHRVGALGRKSKVFDHPDVGRITLTYQTFDVQGAPGQYLLVGTAEPGGADADSLALLGSLHAAGRAPGPRPARG</sequence>
<dbReference type="RefSeq" id="WP_167035278.1">
    <property type="nucleotide sequence ID" value="NZ_CP050177.1"/>
</dbReference>
<dbReference type="Pfam" id="PF13560">
    <property type="entry name" value="HTH_31"/>
    <property type="match status" value="1"/>
</dbReference>
<gene>
    <name evidence="2" type="ORF">HA039_31925</name>
</gene>
<protein>
    <submittedName>
        <fullName evidence="2">Helix-turn-helix domain-containing protein</fullName>
    </submittedName>
</protein>
<dbReference type="InterPro" id="IPR041413">
    <property type="entry name" value="MLTR_LBD"/>
</dbReference>
<evidence type="ECO:0000259" key="1">
    <source>
        <dbReference type="PROSITE" id="PS50943"/>
    </source>
</evidence>
<dbReference type="InterPro" id="IPR010982">
    <property type="entry name" value="Lambda_DNA-bd_dom_sf"/>
</dbReference>
<dbReference type="GO" id="GO:0003677">
    <property type="term" value="F:DNA binding"/>
    <property type="evidence" value="ECO:0007669"/>
    <property type="project" value="InterPro"/>
</dbReference>
<dbReference type="SMART" id="SM00530">
    <property type="entry name" value="HTH_XRE"/>
    <property type="match status" value="1"/>
</dbReference>
<dbReference type="KEGG" id="slia:HA039_31925"/>
<dbReference type="PROSITE" id="PS50943">
    <property type="entry name" value="HTH_CROC1"/>
    <property type="match status" value="1"/>
</dbReference>
<evidence type="ECO:0000313" key="2">
    <source>
        <dbReference type="EMBL" id="QIQ06310.1"/>
    </source>
</evidence>
<dbReference type="Gene3D" id="1.10.260.40">
    <property type="entry name" value="lambda repressor-like DNA-binding domains"/>
    <property type="match status" value="1"/>
</dbReference>
<feature type="domain" description="HTH cro/C1-type" evidence="1">
    <location>
        <begin position="30"/>
        <end position="81"/>
    </location>
</feature>
<dbReference type="Gene3D" id="3.30.450.180">
    <property type="match status" value="1"/>
</dbReference>
<organism evidence="2 3">
    <name type="scientific">Streptomyces liangshanensis</name>
    <dbReference type="NCBI Taxonomy" id="2717324"/>
    <lineage>
        <taxon>Bacteria</taxon>
        <taxon>Bacillati</taxon>
        <taxon>Actinomycetota</taxon>
        <taxon>Actinomycetes</taxon>
        <taxon>Kitasatosporales</taxon>
        <taxon>Streptomycetaceae</taxon>
        <taxon>Streptomyces</taxon>
    </lineage>
</organism>
<dbReference type="CDD" id="cd00093">
    <property type="entry name" value="HTH_XRE"/>
    <property type="match status" value="1"/>
</dbReference>
<dbReference type="SUPFAM" id="SSF47413">
    <property type="entry name" value="lambda repressor-like DNA-binding domains"/>
    <property type="match status" value="1"/>
</dbReference>
<evidence type="ECO:0000313" key="3">
    <source>
        <dbReference type="Proteomes" id="UP000501179"/>
    </source>
</evidence>
<dbReference type="PANTHER" id="PTHR35010:SF2">
    <property type="entry name" value="BLL4672 PROTEIN"/>
    <property type="match status" value="1"/>
</dbReference>
<dbReference type="Pfam" id="PF17765">
    <property type="entry name" value="MLTR_LBD"/>
    <property type="match status" value="1"/>
</dbReference>
<dbReference type="AlphaFoldDB" id="A0A6G9H738"/>
<proteinExistence type="predicted"/>
<dbReference type="EMBL" id="CP050177">
    <property type="protein sequence ID" value="QIQ06310.1"/>
    <property type="molecule type" value="Genomic_DNA"/>
</dbReference>
<dbReference type="Proteomes" id="UP000501179">
    <property type="component" value="Chromosome"/>
</dbReference>
<reference evidence="2 3" key="1">
    <citation type="submission" date="2020-03" db="EMBL/GenBank/DDBJ databases">
        <title>A novel species.</title>
        <authorList>
            <person name="Gao J."/>
        </authorList>
    </citation>
    <scope>NUCLEOTIDE SEQUENCE [LARGE SCALE GENOMIC DNA]</scope>
    <source>
        <strain evidence="2 3">QMT-12</strain>
    </source>
</reference>
<dbReference type="PANTHER" id="PTHR35010">
    <property type="entry name" value="BLL4672 PROTEIN-RELATED"/>
    <property type="match status" value="1"/>
</dbReference>
<keyword evidence="3" id="KW-1185">Reference proteome</keyword>
<name>A0A6G9H738_9ACTN</name>